<keyword evidence="1" id="KW-0597">Phosphoprotein</keyword>
<dbReference type="RefSeq" id="WP_147891373.1">
    <property type="nucleotide sequence ID" value="NZ_VRTS01000003.1"/>
</dbReference>
<dbReference type="SMART" id="SM00448">
    <property type="entry name" value="REC"/>
    <property type="match status" value="1"/>
</dbReference>
<evidence type="ECO:0000259" key="2">
    <source>
        <dbReference type="PROSITE" id="PS50110"/>
    </source>
</evidence>
<keyword evidence="5" id="KW-1185">Reference proteome</keyword>
<dbReference type="PANTHER" id="PTHR33121">
    <property type="entry name" value="CYCLIC DI-GMP PHOSPHODIESTERASE PDEF"/>
    <property type="match status" value="1"/>
</dbReference>
<feature type="modified residue" description="4-aspartylphosphate" evidence="1">
    <location>
        <position position="54"/>
    </location>
</feature>
<dbReference type="InterPro" id="IPR035919">
    <property type="entry name" value="EAL_sf"/>
</dbReference>
<dbReference type="OrthoDB" id="9812358at2"/>
<feature type="domain" description="EAL" evidence="3">
    <location>
        <begin position="142"/>
        <end position="394"/>
    </location>
</feature>
<dbReference type="InterPro" id="IPR050706">
    <property type="entry name" value="Cyclic-di-GMP_PDE-like"/>
</dbReference>
<dbReference type="SMART" id="SM00052">
    <property type="entry name" value="EAL"/>
    <property type="match status" value="1"/>
</dbReference>
<proteinExistence type="predicted"/>
<accession>A0A5C8KVM8</accession>
<dbReference type="EMBL" id="VRTS01000003">
    <property type="protein sequence ID" value="TXK64562.1"/>
    <property type="molecule type" value="Genomic_DNA"/>
</dbReference>
<dbReference type="PANTHER" id="PTHR33121:SF79">
    <property type="entry name" value="CYCLIC DI-GMP PHOSPHODIESTERASE PDED-RELATED"/>
    <property type="match status" value="1"/>
</dbReference>
<reference evidence="4 5" key="1">
    <citation type="submission" date="2019-08" db="EMBL/GenBank/DDBJ databases">
        <authorList>
            <person name="Karlyshev A.V."/>
        </authorList>
    </citation>
    <scope>NUCLEOTIDE SEQUENCE [LARGE SCALE GENOMIC DNA]</scope>
    <source>
        <strain evidence="4 5">Alg18-2.2</strain>
    </source>
</reference>
<dbReference type="GO" id="GO:0000160">
    <property type="term" value="P:phosphorelay signal transduction system"/>
    <property type="evidence" value="ECO:0007669"/>
    <property type="project" value="InterPro"/>
</dbReference>
<dbReference type="AlphaFoldDB" id="A0A5C8KVM8"/>
<dbReference type="Gene3D" id="3.20.20.450">
    <property type="entry name" value="EAL domain"/>
    <property type="match status" value="1"/>
</dbReference>
<dbReference type="InterPro" id="IPR011006">
    <property type="entry name" value="CheY-like_superfamily"/>
</dbReference>
<dbReference type="Proteomes" id="UP000321248">
    <property type="component" value="Unassembled WGS sequence"/>
</dbReference>
<evidence type="ECO:0000256" key="1">
    <source>
        <dbReference type="PROSITE-ProRule" id="PRU00169"/>
    </source>
</evidence>
<dbReference type="CDD" id="cd01948">
    <property type="entry name" value="EAL"/>
    <property type="match status" value="1"/>
</dbReference>
<feature type="domain" description="Response regulatory" evidence="2">
    <location>
        <begin position="5"/>
        <end position="124"/>
    </location>
</feature>
<dbReference type="GO" id="GO:0071111">
    <property type="term" value="F:cyclic-guanylate-specific phosphodiesterase activity"/>
    <property type="evidence" value="ECO:0007669"/>
    <property type="project" value="InterPro"/>
</dbReference>
<dbReference type="Gene3D" id="3.40.50.2300">
    <property type="match status" value="1"/>
</dbReference>
<dbReference type="SUPFAM" id="SSF52172">
    <property type="entry name" value="CheY-like"/>
    <property type="match status" value="1"/>
</dbReference>
<protein>
    <submittedName>
        <fullName evidence="4">EAL domain-containing response regulator</fullName>
    </submittedName>
</protein>
<sequence length="394" mass="42659">MSPTRLLILDDEHDVGATIAAVAGSMGLGARVTCEPAAFFEALEDYQPHVIALDLMMPMMDGLEIIEQLGQRGCGAQLMITSGLGTQILDAARRTAVEHGLQLAGVLPKPFSNGQLKDLLLSVDMGDASTVDRPAQSPAHAANGCAAALRDALANNEVRPWFQPKVACADGRLVGFEALVRWHDPVRGVQPADRIIPLAEDNGLIDTLTWSMLEQSLAWLSGNFPDSDLHMAVNLSARSSLSTNTFMSGLVALCERHGVPPARLALELTESHAMVDERGSLSQLTRLRMRGFRLAIDDFGTGFSTLQQLLRLPFSEIKLDRSFVLQSTHDPASRAVIESLVELGHKLDLGCTAEGVEDQRTLDYLRELGCDHAQGYHIARPMPGDEALAWVAAR</sequence>
<dbReference type="Pfam" id="PF00072">
    <property type="entry name" value="Response_reg"/>
    <property type="match status" value="1"/>
</dbReference>
<name>A0A5C8KVM8_9GAMM</name>
<dbReference type="PROSITE" id="PS50110">
    <property type="entry name" value="RESPONSE_REGULATORY"/>
    <property type="match status" value="1"/>
</dbReference>
<dbReference type="InterPro" id="IPR001633">
    <property type="entry name" value="EAL_dom"/>
</dbReference>
<evidence type="ECO:0000313" key="4">
    <source>
        <dbReference type="EMBL" id="TXK64562.1"/>
    </source>
</evidence>
<dbReference type="SUPFAM" id="SSF141868">
    <property type="entry name" value="EAL domain-like"/>
    <property type="match status" value="1"/>
</dbReference>
<dbReference type="PROSITE" id="PS50883">
    <property type="entry name" value="EAL"/>
    <property type="match status" value="1"/>
</dbReference>
<organism evidence="4 5">
    <name type="scientific">Alkalisalibacterium limincola</name>
    <dbReference type="NCBI Taxonomy" id="2699169"/>
    <lineage>
        <taxon>Bacteria</taxon>
        <taxon>Pseudomonadati</taxon>
        <taxon>Pseudomonadota</taxon>
        <taxon>Gammaproteobacteria</taxon>
        <taxon>Lysobacterales</taxon>
        <taxon>Lysobacteraceae</taxon>
        <taxon>Alkalisalibacterium</taxon>
    </lineage>
</organism>
<evidence type="ECO:0000259" key="3">
    <source>
        <dbReference type="PROSITE" id="PS50883"/>
    </source>
</evidence>
<gene>
    <name evidence="4" type="ORF">FU658_06725</name>
</gene>
<dbReference type="InterPro" id="IPR001789">
    <property type="entry name" value="Sig_transdc_resp-reg_receiver"/>
</dbReference>
<dbReference type="Pfam" id="PF00563">
    <property type="entry name" value="EAL"/>
    <property type="match status" value="1"/>
</dbReference>
<evidence type="ECO:0000313" key="5">
    <source>
        <dbReference type="Proteomes" id="UP000321248"/>
    </source>
</evidence>
<comment type="caution">
    <text evidence="4">The sequence shown here is derived from an EMBL/GenBank/DDBJ whole genome shotgun (WGS) entry which is preliminary data.</text>
</comment>